<proteinExistence type="predicted"/>
<keyword evidence="7" id="KW-1185">Reference proteome</keyword>
<dbReference type="InterPro" id="IPR035979">
    <property type="entry name" value="RBD_domain_sf"/>
</dbReference>
<evidence type="ECO:0000256" key="3">
    <source>
        <dbReference type="PROSITE-ProRule" id="PRU00176"/>
    </source>
</evidence>
<comment type="caution">
    <text evidence="6">The sequence shown here is derived from an EMBL/GenBank/DDBJ whole genome shotgun (WGS) entry which is preliminary data.</text>
</comment>
<dbReference type="CDD" id="cd00590">
    <property type="entry name" value="RRM_SF"/>
    <property type="match status" value="1"/>
</dbReference>
<feature type="region of interest" description="Disordered" evidence="4">
    <location>
        <begin position="128"/>
        <end position="163"/>
    </location>
</feature>
<accession>A0A2T9YSD2</accession>
<dbReference type="GO" id="GO:0003723">
    <property type="term" value="F:RNA binding"/>
    <property type="evidence" value="ECO:0007669"/>
    <property type="project" value="UniProtKB-UniRule"/>
</dbReference>
<organism evidence="6 7">
    <name type="scientific">Smittium simulii</name>
    <dbReference type="NCBI Taxonomy" id="133385"/>
    <lineage>
        <taxon>Eukaryota</taxon>
        <taxon>Fungi</taxon>
        <taxon>Fungi incertae sedis</taxon>
        <taxon>Zoopagomycota</taxon>
        <taxon>Kickxellomycotina</taxon>
        <taxon>Harpellomycetes</taxon>
        <taxon>Harpellales</taxon>
        <taxon>Legeriomycetaceae</taxon>
        <taxon>Smittium</taxon>
    </lineage>
</organism>
<dbReference type="InterPro" id="IPR012677">
    <property type="entry name" value="Nucleotide-bd_a/b_plait_sf"/>
</dbReference>
<keyword evidence="2 3" id="KW-0694">RNA-binding</keyword>
<dbReference type="EMBL" id="MBFR01000060">
    <property type="protein sequence ID" value="PVU95263.1"/>
    <property type="molecule type" value="Genomic_DNA"/>
</dbReference>
<evidence type="ECO:0000259" key="5">
    <source>
        <dbReference type="PROSITE" id="PS50102"/>
    </source>
</evidence>
<dbReference type="STRING" id="133385.A0A2T9YSD2"/>
<dbReference type="SUPFAM" id="SSF54928">
    <property type="entry name" value="RNA-binding domain, RBD"/>
    <property type="match status" value="2"/>
</dbReference>
<evidence type="ECO:0000313" key="7">
    <source>
        <dbReference type="Proteomes" id="UP000245383"/>
    </source>
</evidence>
<evidence type="ECO:0000256" key="4">
    <source>
        <dbReference type="SAM" id="MobiDB-lite"/>
    </source>
</evidence>
<dbReference type="Gene3D" id="3.30.70.330">
    <property type="match status" value="1"/>
</dbReference>
<dbReference type="AlphaFoldDB" id="A0A2T9YSD2"/>
<gene>
    <name evidence="6" type="ORF">BB561_001929</name>
</gene>
<protein>
    <recommendedName>
        <fullName evidence="5">RRM domain-containing protein</fullName>
    </recommendedName>
</protein>
<dbReference type="InterPro" id="IPR000504">
    <property type="entry name" value="RRM_dom"/>
</dbReference>
<feature type="compositionally biased region" description="Polar residues" evidence="4">
    <location>
        <begin position="152"/>
        <end position="163"/>
    </location>
</feature>
<evidence type="ECO:0000313" key="6">
    <source>
        <dbReference type="EMBL" id="PVU95263.1"/>
    </source>
</evidence>
<dbReference type="PANTHER" id="PTHR23236">
    <property type="entry name" value="EUKARYOTIC TRANSLATION INITIATION FACTOR 4B/4H"/>
    <property type="match status" value="1"/>
</dbReference>
<sequence length="163" mass="18517">MFSALTRRVNFARASALVQTKRDFCVKALYVGNIPWTAQEDDLSKLFSNFGKIDNIHMPRLDDGRLKGFAFVRYIIGERPVDAEEGSIIIPTTEEIQQCDAIIKDAIEKTDGIEFLGRSLRVNIANQNEARSPDNRRPNNGGRFFDRDNSNRRGFSGNSRNDF</sequence>
<reference evidence="6 7" key="1">
    <citation type="journal article" date="2018" name="MBio">
        <title>Comparative Genomics Reveals the Core Gene Toolbox for the Fungus-Insect Symbiosis.</title>
        <authorList>
            <person name="Wang Y."/>
            <person name="Stata M."/>
            <person name="Wang W."/>
            <person name="Stajich J.E."/>
            <person name="White M.M."/>
            <person name="Moncalvo J.M."/>
        </authorList>
    </citation>
    <scope>NUCLEOTIDE SEQUENCE [LARGE SCALE GENOMIC DNA]</scope>
    <source>
        <strain evidence="6 7">SWE-8-4</strain>
    </source>
</reference>
<dbReference type="PROSITE" id="PS50102">
    <property type="entry name" value="RRM"/>
    <property type="match status" value="1"/>
</dbReference>
<dbReference type="OrthoDB" id="439808at2759"/>
<evidence type="ECO:0000256" key="2">
    <source>
        <dbReference type="ARBA" id="ARBA00022884"/>
    </source>
</evidence>
<dbReference type="PANTHER" id="PTHR23236:SF119">
    <property type="entry name" value="NUCLEAR RNA-BINDING PROTEIN SART-3"/>
    <property type="match status" value="1"/>
</dbReference>
<dbReference type="Pfam" id="PF00076">
    <property type="entry name" value="RRM_1"/>
    <property type="match status" value="1"/>
</dbReference>
<evidence type="ECO:0000256" key="1">
    <source>
        <dbReference type="ARBA" id="ARBA00022737"/>
    </source>
</evidence>
<feature type="domain" description="RRM" evidence="5">
    <location>
        <begin position="27"/>
        <end position="127"/>
    </location>
</feature>
<dbReference type="Proteomes" id="UP000245383">
    <property type="component" value="Unassembled WGS sequence"/>
</dbReference>
<name>A0A2T9YSD2_9FUNG</name>
<dbReference type="SMART" id="SM00360">
    <property type="entry name" value="RRM"/>
    <property type="match status" value="1"/>
</dbReference>
<keyword evidence="1" id="KW-0677">Repeat</keyword>